<dbReference type="CGD" id="CAL0000174806">
    <property type="gene designation" value="orf19.7149"/>
</dbReference>
<dbReference type="OrthoDB" id="3976101at2759"/>
<dbReference type="InParanoid" id="A0A1D8PRJ8"/>
<reference evidence="3 4" key="1">
    <citation type="journal article" date="2004" name="Proc. Natl. Acad. Sci. U.S.A.">
        <title>The diploid genome sequence of Candida albicans.</title>
        <authorList>
            <person name="Jones T."/>
            <person name="Federspiel N.A."/>
            <person name="Chibana H."/>
            <person name="Dungan J."/>
            <person name="Kalman S."/>
            <person name="Magee B.B."/>
            <person name="Newport G."/>
            <person name="Thorstenson Y.R."/>
            <person name="Agabian N."/>
            <person name="Magee P.T."/>
            <person name="Davis R.W."/>
            <person name="Scherer S."/>
        </authorList>
    </citation>
    <scope>NUCLEOTIDE SEQUENCE [LARGE SCALE GENOMIC DNA]</scope>
    <source>
        <strain evidence="4">SC5314 / ATCC MYA-2876</strain>
    </source>
</reference>
<evidence type="ECO:0000313" key="4">
    <source>
        <dbReference type="Proteomes" id="UP000000559"/>
    </source>
</evidence>
<sequence length="582" mass="67816">MNLIDLPVPIKKSIIKYLPQQALINLSLANFEFYQPCLQQLYKNITIQYNPPLRPNEKDREKDFQDSTRTVIYGFSNPDGKVVSKELNLKMIYARLVVLRQSMTINRELIGYIKQIHVLGELSDFSDSIIEELQNLADLLADLDTFYIGDYKIRQLIDLTRLKLRSVVVDELPIEATPKIEELLIGENTHLPNLHKFNLTSLILPNNTQKYWSWIMENVFTLKNHVLQLTKFKFVFSLDMALNAKLVRLIDWEKITQLELILAYTPRNDDDYVIDCFNLIPPTPNLKKLSIVQGDTYPTHRENELFDLNVFNFLTNLLTICDLKYLSIKHSIPNIGNLEDGSEGNYYRRWEMFMSTLPKIINSHNIVLILPNLFQSFAGYEQYMNTVLFNGCKCKHCQIYLGDLDEFMMYHKYYDASTNAKRYKDMNASHLLSEVGQQLNYRMVQDELLTQLNHLSFPLVNTLWDFHTNTNNKPFKCYDIQTVDQGEYDEVDYEPTSPAVCRFNKVTYQGVPKSIGHYVNQTIEKIVNLNRGNAESVDINIALKDGGDLDFKLNMKKLIINGFNYIIDKETNGTHFYQNVYD</sequence>
<gene>
    <name evidence="3" type="ordered locus">CAALFM_C704240CA</name>
    <name evidence="2" type="ordered locus">orf19.7149</name>
</gene>
<dbReference type="AlphaFoldDB" id="A0A1D8PRJ8"/>
<dbReference type="PROSITE" id="PS50181">
    <property type="entry name" value="FBOX"/>
    <property type="match status" value="1"/>
</dbReference>
<dbReference type="InterPro" id="IPR001810">
    <property type="entry name" value="F-box_dom"/>
</dbReference>
<feature type="domain" description="F-box" evidence="1">
    <location>
        <begin position="1"/>
        <end position="45"/>
    </location>
</feature>
<accession>A0A1D8PRJ8</accession>
<evidence type="ECO:0000259" key="1">
    <source>
        <dbReference type="PROSITE" id="PS50181"/>
    </source>
</evidence>
<dbReference type="FunCoup" id="A0A1D8PRJ8">
    <property type="interactions" value="123"/>
</dbReference>
<reference evidence="3 4" key="3">
    <citation type="journal article" date="2013" name="Genome Biol.">
        <title>Assembly of a phased diploid Candida albicans genome facilitates allele-specific measurements and provides a simple model for repeat and indel structure.</title>
        <authorList>
            <person name="Muzzey D."/>
            <person name="Schwartz K."/>
            <person name="Weissman J.S."/>
            <person name="Sherlock G."/>
        </authorList>
    </citation>
    <scope>NUCLEOTIDE SEQUENCE [LARGE SCALE GENOMIC DNA]</scope>
    <source>
        <strain evidence="4">SC5314 / ATCC MYA-2876</strain>
    </source>
</reference>
<dbReference type="VEuPathDB" id="FungiDB:C7_04240C_A"/>
<dbReference type="OMA" id="LWNGCEC"/>
<dbReference type="PROSITE" id="PS50007">
    <property type="entry name" value="PIPLC_X_DOMAIN"/>
    <property type="match status" value="1"/>
</dbReference>
<evidence type="ECO:0000313" key="3">
    <source>
        <dbReference type="EMBL" id="AOW30761.1"/>
    </source>
</evidence>
<dbReference type="EMBL" id="CP017629">
    <property type="protein sequence ID" value="AOW30761.1"/>
    <property type="molecule type" value="Genomic_DNA"/>
</dbReference>
<dbReference type="KEGG" id="cal:CAALFM_C704240CA"/>
<organism evidence="3 4">
    <name type="scientific">Candida albicans (strain SC5314 / ATCC MYA-2876)</name>
    <name type="common">Yeast</name>
    <dbReference type="NCBI Taxonomy" id="237561"/>
    <lineage>
        <taxon>Eukaryota</taxon>
        <taxon>Fungi</taxon>
        <taxon>Dikarya</taxon>
        <taxon>Ascomycota</taxon>
        <taxon>Saccharomycotina</taxon>
        <taxon>Pichiomycetes</taxon>
        <taxon>Debaryomycetaceae</taxon>
        <taxon>Candida/Lodderomyces clade</taxon>
        <taxon>Candida</taxon>
    </lineage>
</organism>
<protein>
    <recommendedName>
        <fullName evidence="1">F-box domain-containing protein</fullName>
    </recommendedName>
</protein>
<dbReference type="GeneID" id="3643165"/>
<dbReference type="Proteomes" id="UP000000559">
    <property type="component" value="Chromosome 7"/>
</dbReference>
<keyword evidence="4" id="KW-1185">Reference proteome</keyword>
<dbReference type="RefSeq" id="XP_715198.1">
    <property type="nucleotide sequence ID" value="XM_710105.1"/>
</dbReference>
<dbReference type="eggNOG" id="ENOG502R4NW">
    <property type="taxonomic scope" value="Eukaryota"/>
</dbReference>
<dbReference type="STRING" id="237561.A0A1D8PRJ8"/>
<name>A0A1D8PRJ8_CANAL</name>
<evidence type="ECO:0000313" key="2">
    <source>
        <dbReference type="CGD" id="CAL0000174806"/>
    </source>
</evidence>
<proteinExistence type="predicted"/>
<reference evidence="3 4" key="2">
    <citation type="journal article" date="2007" name="Genome Biol.">
        <title>Assembly of the Candida albicans genome into sixteen supercontigs aligned on the eight chromosomes.</title>
        <authorList>
            <person name="van het Hoog M."/>
            <person name="Rast T.J."/>
            <person name="Martchenko M."/>
            <person name="Grindle S."/>
            <person name="Dignard D."/>
            <person name="Hogues H."/>
            <person name="Cuomo C."/>
            <person name="Berriman M."/>
            <person name="Scherer S."/>
            <person name="Magee B.B."/>
            <person name="Whiteway M."/>
            <person name="Chibana H."/>
            <person name="Nantel A."/>
            <person name="Magee P.T."/>
        </authorList>
    </citation>
    <scope>GENOME REANNOTATION</scope>
    <source>
        <strain evidence="4">SC5314 / ATCC MYA-2876</strain>
    </source>
</reference>